<comment type="caution">
    <text evidence="1">The sequence shown here is derived from an EMBL/GenBank/DDBJ whole genome shotgun (WGS) entry which is preliminary data.</text>
</comment>
<organism evidence="1 2">
    <name type="scientific">Blomia tropicalis</name>
    <name type="common">Mite</name>
    <dbReference type="NCBI Taxonomy" id="40697"/>
    <lineage>
        <taxon>Eukaryota</taxon>
        <taxon>Metazoa</taxon>
        <taxon>Ecdysozoa</taxon>
        <taxon>Arthropoda</taxon>
        <taxon>Chelicerata</taxon>
        <taxon>Arachnida</taxon>
        <taxon>Acari</taxon>
        <taxon>Acariformes</taxon>
        <taxon>Sarcoptiformes</taxon>
        <taxon>Astigmata</taxon>
        <taxon>Glycyphagoidea</taxon>
        <taxon>Echimyopodidae</taxon>
        <taxon>Blomia</taxon>
    </lineage>
</organism>
<keyword evidence="2" id="KW-1185">Reference proteome</keyword>
<protein>
    <submittedName>
        <fullName evidence="1">Uncharacterized protein</fullName>
    </submittedName>
</protein>
<evidence type="ECO:0000313" key="2">
    <source>
        <dbReference type="Proteomes" id="UP001142055"/>
    </source>
</evidence>
<dbReference type="AlphaFoldDB" id="A0A9Q0RRJ5"/>
<dbReference type="Proteomes" id="UP001142055">
    <property type="component" value="Chromosome 1"/>
</dbReference>
<accession>A0A9Q0RRJ5</accession>
<gene>
    <name evidence="1" type="ORF">RDWZM_004168</name>
</gene>
<reference evidence="1" key="1">
    <citation type="submission" date="2022-12" db="EMBL/GenBank/DDBJ databases">
        <title>Genome assemblies of Blomia tropicalis.</title>
        <authorList>
            <person name="Cui Y."/>
        </authorList>
    </citation>
    <scope>NUCLEOTIDE SEQUENCE</scope>
    <source>
        <tissue evidence="1">Adult mites</tissue>
    </source>
</reference>
<name>A0A9Q0RRJ5_BLOTA</name>
<evidence type="ECO:0000313" key="1">
    <source>
        <dbReference type="EMBL" id="KAJ6225623.1"/>
    </source>
</evidence>
<dbReference type="EMBL" id="JAPWDV010000001">
    <property type="protein sequence ID" value="KAJ6225623.1"/>
    <property type="molecule type" value="Genomic_DNA"/>
</dbReference>
<sequence>MAIKVQDMIDNIVTFWSPPSYPKVRPIDSFQNLSALHLHSIFGNERRLQSNIQQSLVECDNWSCQIVGSTFISNRIIFADIIK</sequence>
<proteinExistence type="predicted"/>